<gene>
    <name evidence="2" type="ORF">SAMN04489757_11552</name>
</gene>
<dbReference type="STRING" id="1527.SAMN04489757_11552"/>
<dbReference type="AlphaFoldDB" id="A0A1I5FPX3"/>
<dbReference type="CDD" id="cd04301">
    <property type="entry name" value="NAT_SF"/>
    <property type="match status" value="1"/>
</dbReference>
<keyword evidence="3" id="KW-1185">Reference proteome</keyword>
<feature type="domain" description="N-acetyltransferase" evidence="1">
    <location>
        <begin position="190"/>
        <end position="322"/>
    </location>
</feature>
<reference evidence="2 3" key="1">
    <citation type="submission" date="2016-10" db="EMBL/GenBank/DDBJ databases">
        <authorList>
            <person name="de Groot N.N."/>
        </authorList>
    </citation>
    <scope>NUCLEOTIDE SEQUENCE [LARGE SCALE GENOMIC DNA]</scope>
    <source>
        <strain evidence="2 3">DSM 1283</strain>
    </source>
</reference>
<name>A0A1I5FPX3_9FIRM</name>
<dbReference type="Gene3D" id="3.40.630.30">
    <property type="match status" value="1"/>
</dbReference>
<organism evidence="2 3">
    <name type="scientific">Anaerocolumna aminovalerica</name>
    <dbReference type="NCBI Taxonomy" id="1527"/>
    <lineage>
        <taxon>Bacteria</taxon>
        <taxon>Bacillati</taxon>
        <taxon>Bacillota</taxon>
        <taxon>Clostridia</taxon>
        <taxon>Lachnospirales</taxon>
        <taxon>Lachnospiraceae</taxon>
        <taxon>Anaerocolumna</taxon>
    </lineage>
</organism>
<dbReference type="Pfam" id="PF00583">
    <property type="entry name" value="Acetyltransf_1"/>
    <property type="match status" value="1"/>
</dbReference>
<keyword evidence="2" id="KW-0808">Transferase</keyword>
<dbReference type="SUPFAM" id="SSF55729">
    <property type="entry name" value="Acyl-CoA N-acyltransferases (Nat)"/>
    <property type="match status" value="2"/>
</dbReference>
<dbReference type="EMBL" id="FOWD01000015">
    <property type="protein sequence ID" value="SFO25838.1"/>
    <property type="molecule type" value="Genomic_DNA"/>
</dbReference>
<proteinExistence type="predicted"/>
<evidence type="ECO:0000313" key="2">
    <source>
        <dbReference type="EMBL" id="SFO25838.1"/>
    </source>
</evidence>
<dbReference type="GO" id="GO:0016747">
    <property type="term" value="F:acyltransferase activity, transferring groups other than amino-acyl groups"/>
    <property type="evidence" value="ECO:0007669"/>
    <property type="project" value="InterPro"/>
</dbReference>
<accession>A0A1I5FPX3</accession>
<feature type="domain" description="N-acetyltransferase" evidence="1">
    <location>
        <begin position="1"/>
        <end position="172"/>
    </location>
</feature>
<protein>
    <submittedName>
        <fullName evidence="2">Acetyltransferase (GNAT) family protein</fullName>
    </submittedName>
</protein>
<evidence type="ECO:0000313" key="3">
    <source>
        <dbReference type="Proteomes" id="UP000198806"/>
    </source>
</evidence>
<dbReference type="Proteomes" id="UP000198806">
    <property type="component" value="Unassembled WGS sequence"/>
</dbReference>
<sequence>MIDTYKSQDAIGIINLWNRAAVNLGYKEMDTDRFAQIFTESPYFHPDHAFVMREDETVVGFACGCVGDDIPLGKVSGYITCILLDEKYEISDNYKKFMDLLEKSFAKAGRIQSDILFFNPMMLPWYIKGTDRHEHNNAPGVFKNSRLYQELLKYGYAERTTECAMYMNLDNYSIPATIAEKVERAEKDGYQVSLLDKSKHYDLDTMLQKLDNPLWEKEIKQAAREGAPVLVAAQNGRIVGFAGPIRRQENGRGYFTGIGVNKEHEGHGLGTILFFLLCQEEKKVGAQYMSLYTGKTNPAAKIYLQAGFHIVEEFAVMRKELKTEGRI</sequence>
<dbReference type="PROSITE" id="PS51186">
    <property type="entry name" value="GNAT"/>
    <property type="match status" value="2"/>
</dbReference>
<evidence type="ECO:0000259" key="1">
    <source>
        <dbReference type="PROSITE" id="PS51186"/>
    </source>
</evidence>
<dbReference type="OrthoDB" id="1884663at2"/>
<dbReference type="InterPro" id="IPR000182">
    <property type="entry name" value="GNAT_dom"/>
</dbReference>
<dbReference type="InterPro" id="IPR016181">
    <property type="entry name" value="Acyl_CoA_acyltransferase"/>
</dbReference>